<evidence type="ECO:0000256" key="1">
    <source>
        <dbReference type="ARBA" id="ARBA00009374"/>
    </source>
</evidence>
<sequence length="131" mass="14629">MENDEEEEGYVKVGTRFYRVAMRPSGAVARHRLHYLESCYLCKESIARDRDVFMYKGDAAFCSEDCRDEQKDMDEALHAAARRHRLLRSPSASSSSQAAAEAAASTRPPPVMRRRPTIANLAARNPPVAAS</sequence>
<evidence type="ECO:0000313" key="7">
    <source>
        <dbReference type="EnsemblPlants" id="Zm00001eb272350_P002"/>
    </source>
</evidence>
<dbReference type="PaxDb" id="4577-GRMZM2G009080_P01"/>
<accession>A0A1D6LMZ1</accession>
<proteinExistence type="inferred from homology"/>
<evidence type="ECO:0000313" key="8">
    <source>
        <dbReference type="Proteomes" id="UP000007305"/>
    </source>
</evidence>
<dbReference type="OMA" id="TASMMHR"/>
<feature type="region of interest" description="Disordered" evidence="4">
    <location>
        <begin position="86"/>
        <end position="131"/>
    </location>
</feature>
<dbReference type="Pfam" id="PF04570">
    <property type="entry name" value="zf-FLZ"/>
    <property type="match status" value="1"/>
</dbReference>
<reference evidence="6" key="2">
    <citation type="submission" date="2015-12" db="EMBL/GenBank/DDBJ databases">
        <title>Update maize B73 reference genome by single molecule sequencing technologies.</title>
        <authorList>
            <consortium name="Maize Genome Sequencing Project"/>
            <person name="Ware D."/>
        </authorList>
    </citation>
    <scope>NUCLEOTIDE SEQUENCE</scope>
    <source>
        <tissue evidence="6">Seedling</tissue>
    </source>
</reference>
<dbReference type="GeneID" id="100275040"/>
<dbReference type="GO" id="GO:0046872">
    <property type="term" value="F:metal ion binding"/>
    <property type="evidence" value="ECO:0007669"/>
    <property type="project" value="UniProtKB-KW"/>
</dbReference>
<dbReference type="InterPro" id="IPR044533">
    <property type="entry name" value="FLZ1/2/3"/>
</dbReference>
<evidence type="ECO:0000256" key="4">
    <source>
        <dbReference type="SAM" id="MobiDB-lite"/>
    </source>
</evidence>
<accession>A0A3L6E8T6</accession>
<feature type="domain" description="FLZ-type" evidence="5">
    <location>
        <begin position="34"/>
        <end position="78"/>
    </location>
</feature>
<dbReference type="eggNOG" id="ENOG502R3GM">
    <property type="taxonomic scope" value="Eukaryota"/>
</dbReference>
<evidence type="ECO:0000259" key="5">
    <source>
        <dbReference type="PROSITE" id="PS51795"/>
    </source>
</evidence>
<keyword evidence="8" id="KW-1185">Reference proteome</keyword>
<dbReference type="RefSeq" id="NP_001358574.1">
    <property type="nucleotide sequence ID" value="NM_001371645.2"/>
</dbReference>
<dbReference type="EnsemblPlants" id="Zm00001eb272350_T002">
    <property type="protein sequence ID" value="Zm00001eb272350_P002"/>
    <property type="gene ID" value="Zm00001eb272350"/>
</dbReference>
<reference evidence="7" key="3">
    <citation type="submission" date="2019-07" db="EMBL/GenBank/DDBJ databases">
        <authorList>
            <person name="Seetharam A."/>
            <person name="Woodhouse M."/>
            <person name="Cannon E."/>
        </authorList>
    </citation>
    <scope>NUCLEOTIDE SEQUENCE [LARGE SCALE GENOMIC DNA]</scope>
    <source>
        <strain evidence="7">cv. B73</strain>
    </source>
</reference>
<feature type="compositionally biased region" description="Low complexity" evidence="4">
    <location>
        <begin position="88"/>
        <end position="105"/>
    </location>
</feature>
<dbReference type="OrthoDB" id="1916924at2759"/>
<dbReference type="ExpressionAtlas" id="A0A1D6LMZ1">
    <property type="expression patterns" value="baseline and differential"/>
</dbReference>
<evidence type="ECO:0000256" key="3">
    <source>
        <dbReference type="PROSITE-ProRule" id="PRU01131"/>
    </source>
</evidence>
<evidence type="ECO:0000256" key="2">
    <source>
        <dbReference type="ARBA" id="ARBA00022723"/>
    </source>
</evidence>
<dbReference type="AlphaFoldDB" id="A0A1D6LMZ1"/>
<dbReference type="PANTHER" id="PTHR46057:SF11">
    <property type="entry name" value="OS06G0714800 PROTEIN"/>
    <property type="match status" value="1"/>
</dbReference>
<comment type="similarity">
    <text evidence="1">Belongs to the FLZ family.</text>
</comment>
<reference evidence="8" key="1">
    <citation type="journal article" date="2009" name="Science">
        <title>The B73 maize genome: complexity, diversity, and dynamics.</title>
        <authorList>
            <person name="Schnable P.S."/>
            <person name="Ware D."/>
            <person name="Fulton R.S."/>
            <person name="Stein J.C."/>
            <person name="Wei F."/>
            <person name="Pasternak S."/>
            <person name="Liang C."/>
            <person name="Zhang J."/>
            <person name="Fulton L."/>
            <person name="Graves T.A."/>
            <person name="Minx P."/>
            <person name="Reily A.D."/>
            <person name="Courtney L."/>
            <person name="Kruchowski S.S."/>
            <person name="Tomlinson C."/>
            <person name="Strong C."/>
            <person name="Delehaunty K."/>
            <person name="Fronick C."/>
            <person name="Courtney B."/>
            <person name="Rock S.M."/>
            <person name="Belter E."/>
            <person name="Du F."/>
            <person name="Kim K."/>
            <person name="Abbott R.M."/>
            <person name="Cotton M."/>
            <person name="Levy A."/>
            <person name="Marchetto P."/>
            <person name="Ochoa K."/>
            <person name="Jackson S.M."/>
            <person name="Gillam B."/>
            <person name="Chen W."/>
            <person name="Yan L."/>
            <person name="Higginbotham J."/>
            <person name="Cardenas M."/>
            <person name="Waligorski J."/>
            <person name="Applebaum E."/>
            <person name="Phelps L."/>
            <person name="Falcone J."/>
            <person name="Kanchi K."/>
            <person name="Thane T."/>
            <person name="Scimone A."/>
            <person name="Thane N."/>
            <person name="Henke J."/>
            <person name="Wang T."/>
            <person name="Ruppert J."/>
            <person name="Shah N."/>
            <person name="Rotter K."/>
            <person name="Hodges J."/>
            <person name="Ingenthron E."/>
            <person name="Cordes M."/>
            <person name="Kohlberg S."/>
            <person name="Sgro J."/>
            <person name="Delgado B."/>
            <person name="Mead K."/>
            <person name="Chinwalla A."/>
            <person name="Leonard S."/>
            <person name="Crouse K."/>
            <person name="Collura K."/>
            <person name="Kudrna D."/>
            <person name="Currie J."/>
            <person name="He R."/>
            <person name="Angelova A."/>
            <person name="Rajasekar S."/>
            <person name="Mueller T."/>
            <person name="Lomeli R."/>
            <person name="Scara G."/>
            <person name="Ko A."/>
            <person name="Delaney K."/>
            <person name="Wissotski M."/>
            <person name="Lopez G."/>
            <person name="Campos D."/>
            <person name="Braidotti M."/>
            <person name="Ashley E."/>
            <person name="Golser W."/>
            <person name="Kim H."/>
            <person name="Lee S."/>
            <person name="Lin J."/>
            <person name="Dujmic Z."/>
            <person name="Kim W."/>
            <person name="Talag J."/>
            <person name="Zuccolo A."/>
            <person name="Fan C."/>
            <person name="Sebastian A."/>
            <person name="Kramer M."/>
            <person name="Spiegel L."/>
            <person name="Nascimento L."/>
            <person name="Zutavern T."/>
            <person name="Miller B."/>
            <person name="Ambroise C."/>
            <person name="Muller S."/>
            <person name="Spooner W."/>
            <person name="Narechania A."/>
            <person name="Ren L."/>
            <person name="Wei S."/>
            <person name="Kumari S."/>
            <person name="Faga B."/>
            <person name="Levy M.J."/>
            <person name="McMahan L."/>
            <person name="Van Buren P."/>
            <person name="Vaughn M.W."/>
            <person name="Ying K."/>
            <person name="Yeh C.-T."/>
            <person name="Emrich S.J."/>
            <person name="Jia Y."/>
            <person name="Kalyanaraman A."/>
            <person name="Hsia A.-P."/>
            <person name="Barbazuk W.B."/>
            <person name="Baucom R.S."/>
            <person name="Brutnell T.P."/>
            <person name="Carpita N.C."/>
            <person name="Chaparro C."/>
            <person name="Chia J.-M."/>
            <person name="Deragon J.-M."/>
            <person name="Estill J.C."/>
            <person name="Fu Y."/>
            <person name="Jeddeloh J.A."/>
            <person name="Han Y."/>
            <person name="Lee H."/>
            <person name="Li P."/>
            <person name="Lisch D.R."/>
            <person name="Liu S."/>
            <person name="Liu Z."/>
            <person name="Nagel D.H."/>
            <person name="McCann M.C."/>
            <person name="SanMiguel P."/>
            <person name="Myers A.M."/>
            <person name="Nettleton D."/>
            <person name="Nguyen J."/>
            <person name="Penning B.W."/>
            <person name="Ponnala L."/>
            <person name="Schneider K.L."/>
            <person name="Schwartz D.C."/>
            <person name="Sharma A."/>
            <person name="Soderlund C."/>
            <person name="Springer N.M."/>
            <person name="Sun Q."/>
            <person name="Wang H."/>
            <person name="Waterman M."/>
            <person name="Westerman R."/>
            <person name="Wolfgruber T.K."/>
            <person name="Yang L."/>
            <person name="Yu Y."/>
            <person name="Zhang L."/>
            <person name="Zhou S."/>
            <person name="Zhu Q."/>
            <person name="Bennetzen J.L."/>
            <person name="Dawe R.K."/>
            <person name="Jiang J."/>
            <person name="Jiang N."/>
            <person name="Presting G.G."/>
            <person name="Wessler S.R."/>
            <person name="Aluru S."/>
            <person name="Martienssen R.A."/>
            <person name="Clifton S.W."/>
            <person name="McCombie W.R."/>
            <person name="Wing R.A."/>
            <person name="Wilson R.K."/>
        </authorList>
    </citation>
    <scope>NUCLEOTIDE SEQUENCE [LARGE SCALE GENOMIC DNA]</scope>
    <source>
        <strain evidence="8">cv. B73</strain>
    </source>
</reference>
<gene>
    <name evidence="7" type="primary">LOC100275040</name>
    <name evidence="6" type="ORF">ZEAMMB73_Zm00001d036409</name>
</gene>
<keyword evidence="2" id="KW-0479">Metal-binding</keyword>
<evidence type="ECO:0000313" key="6">
    <source>
        <dbReference type="EMBL" id="AQK80938.1"/>
    </source>
</evidence>
<dbReference type="PANTHER" id="PTHR46057">
    <property type="entry name" value="FCS-LIKE ZINC FINGER 1-RELATED"/>
    <property type="match status" value="1"/>
</dbReference>
<dbReference type="EMBL" id="CM000782">
    <property type="protein sequence ID" value="AQK80938.1"/>
    <property type="molecule type" value="Genomic_DNA"/>
</dbReference>
<dbReference type="PROSITE" id="PS51795">
    <property type="entry name" value="ZF_FLZ"/>
    <property type="match status" value="1"/>
</dbReference>
<dbReference type="InterPro" id="IPR007650">
    <property type="entry name" value="Zf-FLZ_dom"/>
</dbReference>
<protein>
    <submittedName>
        <fullName evidence="6">OSJNBa0013K16.15-like protein</fullName>
    </submittedName>
</protein>
<feature type="zinc finger region" description="FLZ-type" evidence="3">
    <location>
        <begin position="34"/>
        <end position="78"/>
    </location>
</feature>
<name>A0A1D6LMZ1_MAIZE</name>
<reference evidence="7" key="4">
    <citation type="submission" date="2021-05" db="UniProtKB">
        <authorList>
            <consortium name="EnsemblPlants"/>
        </authorList>
    </citation>
    <scope>IDENTIFICATION</scope>
    <source>
        <strain evidence="7">cv. B73</strain>
    </source>
</reference>
<dbReference type="Gramene" id="Zm00001eb272350_T002">
    <property type="protein sequence ID" value="Zm00001eb272350_P002"/>
    <property type="gene ID" value="Zm00001eb272350"/>
</dbReference>
<dbReference type="Proteomes" id="UP000007305">
    <property type="component" value="Chromosome 6"/>
</dbReference>
<organism evidence="7 8">
    <name type="scientific">Zea mays</name>
    <name type="common">Maize</name>
    <dbReference type="NCBI Taxonomy" id="4577"/>
    <lineage>
        <taxon>Eukaryota</taxon>
        <taxon>Viridiplantae</taxon>
        <taxon>Streptophyta</taxon>
        <taxon>Embryophyta</taxon>
        <taxon>Tracheophyta</taxon>
        <taxon>Spermatophyta</taxon>
        <taxon>Magnoliopsida</taxon>
        <taxon>Liliopsida</taxon>
        <taxon>Poales</taxon>
        <taxon>Poaceae</taxon>
        <taxon>PACMAD clade</taxon>
        <taxon>Panicoideae</taxon>
        <taxon>Andropogonodae</taxon>
        <taxon>Andropogoneae</taxon>
        <taxon>Tripsacinae</taxon>
        <taxon>Zea</taxon>
    </lineage>
</organism>